<dbReference type="InterPro" id="IPR013486">
    <property type="entry name" value="SpoIID/LytB"/>
</dbReference>
<evidence type="ECO:0000256" key="1">
    <source>
        <dbReference type="SAM" id="SignalP"/>
    </source>
</evidence>
<keyword evidence="1" id="KW-0732">Signal</keyword>
<comment type="caution">
    <text evidence="2">The sequence shown here is derived from an EMBL/GenBank/DDBJ whole genome shotgun (WGS) entry which is preliminary data.</text>
</comment>
<evidence type="ECO:0000313" key="2">
    <source>
        <dbReference type="EMBL" id="PDX86802.1"/>
    </source>
</evidence>
<dbReference type="Proteomes" id="UP000220904">
    <property type="component" value="Unassembled WGS sequence"/>
</dbReference>
<feature type="chain" id="PRO_5013355038" evidence="1">
    <location>
        <begin position="26"/>
        <end position="348"/>
    </location>
</feature>
<dbReference type="AlphaFoldDB" id="A0A2A7B6A6"/>
<reference evidence="2 3" key="1">
    <citation type="journal article" date="2017" name="Front. Microbiol.">
        <title>New Insights into the Diversity of the Genus Faecalibacterium.</title>
        <authorList>
            <person name="Benevides L."/>
            <person name="Burman S."/>
            <person name="Martin R."/>
            <person name="Robert V."/>
            <person name="Thomas M."/>
            <person name="Miquel S."/>
            <person name="Chain F."/>
            <person name="Sokol H."/>
            <person name="Bermudez-Humaran L.G."/>
            <person name="Morrison M."/>
            <person name="Langella P."/>
            <person name="Azevedo V.A."/>
            <person name="Chatel J.M."/>
            <person name="Soares S."/>
        </authorList>
    </citation>
    <scope>NUCLEOTIDE SEQUENCE [LARGE SCALE GENOMIC DNA]</scope>
    <source>
        <strain evidence="2 3">AHMP21</strain>
    </source>
</reference>
<evidence type="ECO:0000313" key="3">
    <source>
        <dbReference type="Proteomes" id="UP000220904"/>
    </source>
</evidence>
<organism evidence="2 3">
    <name type="scientific">Faecalibacterium prausnitzii</name>
    <dbReference type="NCBI Taxonomy" id="853"/>
    <lineage>
        <taxon>Bacteria</taxon>
        <taxon>Bacillati</taxon>
        <taxon>Bacillota</taxon>
        <taxon>Clostridia</taxon>
        <taxon>Eubacteriales</taxon>
        <taxon>Oscillospiraceae</taxon>
        <taxon>Faecalibacterium</taxon>
    </lineage>
</organism>
<name>A0A2A7B6A6_9FIRM</name>
<dbReference type="GO" id="GO:0030435">
    <property type="term" value="P:sporulation resulting in formation of a cellular spore"/>
    <property type="evidence" value="ECO:0007669"/>
    <property type="project" value="InterPro"/>
</dbReference>
<gene>
    <name evidence="2" type="ORF">CHR60_08720</name>
</gene>
<protein>
    <submittedName>
        <fullName evidence="2">Sporulation protein SpoIID</fullName>
    </submittedName>
</protein>
<dbReference type="EMBL" id="NOUV01000014">
    <property type="protein sequence ID" value="PDX86802.1"/>
    <property type="molecule type" value="Genomic_DNA"/>
</dbReference>
<accession>A0A2A7B6A6</accession>
<dbReference type="NCBIfam" id="TIGR02669">
    <property type="entry name" value="SpoIID_LytB"/>
    <property type="match status" value="1"/>
</dbReference>
<dbReference type="OrthoDB" id="9794671at2"/>
<sequence>MVARRIAALVLAVVLLCTAAPAAFAEGETAHPTTMGGADTTLIPAEEENCLSWLFGSRNKITLPYLNIKGKGLRRNVTLDLVDCLVGITYTELGSIGSFVSASAAQQAWKAQAVAIHSYLLYHKQYGSSANALIYTPVDEIPSSTREALRKAIEPVKDEVVTYNGSVIDAVWSASAGYNTQTGTYGTCSGQDAWGSDVPYLQSVESPYEEQYHNLMRRIIGRDYRYTEYTNSKTGQAYQSADTTHKDLGGYVQYNTLTVDGSSYRYLGQFVSSRYCFDFGTDANGTPVMYYYGYGHGVGMSQCGAVGYANERGMNYKKILKHYYPGTSIGKAGSGTSGLFGWLSSLFG</sequence>
<proteinExistence type="predicted"/>
<feature type="signal peptide" evidence="1">
    <location>
        <begin position="1"/>
        <end position="25"/>
    </location>
</feature>